<feature type="compositionally biased region" description="Low complexity" evidence="8">
    <location>
        <begin position="1327"/>
        <end position="1336"/>
    </location>
</feature>
<feature type="compositionally biased region" description="Low complexity" evidence="8">
    <location>
        <begin position="1850"/>
        <end position="1859"/>
    </location>
</feature>
<evidence type="ECO:0000256" key="4">
    <source>
        <dbReference type="ARBA" id="ARBA00030287"/>
    </source>
</evidence>
<dbReference type="PROSITE" id="PS50812">
    <property type="entry name" value="PWWP"/>
    <property type="match status" value="1"/>
</dbReference>
<name>A0A7R9BF54_9CRUS</name>
<feature type="compositionally biased region" description="Basic and acidic residues" evidence="8">
    <location>
        <begin position="702"/>
        <end position="712"/>
    </location>
</feature>
<evidence type="ECO:0000256" key="3">
    <source>
        <dbReference type="ARBA" id="ARBA00022454"/>
    </source>
</evidence>
<dbReference type="Proteomes" id="UP000678499">
    <property type="component" value="Unassembled WGS sequence"/>
</dbReference>
<evidence type="ECO:0000256" key="1">
    <source>
        <dbReference type="ARBA" id="ARBA00004286"/>
    </source>
</evidence>
<dbReference type="InterPro" id="IPR035501">
    <property type="entry name" value="GLYR1_PWWP"/>
</dbReference>
<dbReference type="SUPFAM" id="SSF63748">
    <property type="entry name" value="Tudor/PWWP/MBT"/>
    <property type="match status" value="1"/>
</dbReference>
<dbReference type="Gene3D" id="3.40.50.720">
    <property type="entry name" value="NAD(P)-binding Rossmann-like Domain"/>
    <property type="match status" value="1"/>
</dbReference>
<feature type="compositionally biased region" description="Acidic residues" evidence="8">
    <location>
        <begin position="1469"/>
        <end position="1492"/>
    </location>
</feature>
<dbReference type="Gene3D" id="2.30.30.140">
    <property type="match status" value="1"/>
</dbReference>
<dbReference type="GO" id="GO:0031491">
    <property type="term" value="F:nucleosome binding"/>
    <property type="evidence" value="ECO:0007669"/>
    <property type="project" value="TreeGrafter"/>
</dbReference>
<dbReference type="GO" id="GO:0000785">
    <property type="term" value="C:chromatin"/>
    <property type="evidence" value="ECO:0007669"/>
    <property type="project" value="TreeGrafter"/>
</dbReference>
<sequence>MTSSYTPGDLVLAKMKGFSPWPGRIAHPEEEMGPVTKKKPKKTSQWVYFFGTGDYAWIEMESIKPYYDHREKFAKTCKTGGLKRALEAIEDYIEQHPDALKPIKVKNEISEDGAGSSTSTPTQPRKSESSATKRKSTNEVASGSGSKKPRIPKTPSARSGDGAGPSFDRNDRPTTVVHSTIYVNHVDSPRIRGVGDSLLHRPTPLARNTPSPVDVGTISESLRNKHIRASDLKFGFIGIGMMGSGILKNLLNSGHNVTIWSRRDDATKPFLEAGAHPAMTPSDVVAAADITFACITDPSAVRQIVFGNCGVLQEMKSSKAYVEMSTIDPKTSIDISEAVTMRGGRYLEAQMAGSRQQARDGNLVIISAGDRTLFEDCTTCFSAIGHKSFHIGNCFFFLMNGTIFGCRLKRKDGVGNACKINLFIQALMGVQTAALAEIMTMVEQTGLMQTDFLEILSSTDVPSKVMLQKASDVSRFVAIIGGQIPNPSHSTANMKKVLKLVLDVAEDVDQTLPVTATAHELFKYTMRQGYGHQDDSAVYNRINFVTSCVPCEIGKLLNAGSWLGGYLYEEHVYEIIFPTSLNMVYIIFGQLSGSRDYRDLHRHPRLRMPPAAEDDFEPPSPAPGGHSLFAAPVKADVEDELTRRIIDSLGDFRVVEPQVTNSASAAILFGVDQMPPTPCPREPIHEPDDVVSSSFDPVPEPVEQRRHYDSHHFAFPHRPKPPMAPPPPPSLSSSFSSNSRQHASSRFPPSKTTQPRVNGFVQPEPRSIVDVRRNDPGLSHQSNKRGMSPPKMKLGTFLYQDVVSPYELSVLSPQPRCETIDESAVNNMLHEMKELPSTPLTGIAQTPMRSPPHPLPAFAFLGPPVTPSCMMTPMHNPIDTREDEIHVASPPRQMAPPRQPSPFKRNNLPLPQKPLREKPASVCLSEESEDDAEAKVISKPESRPEVLARSTERLPPKEAGKIEIPAERQTDRIPQPATAHGKGVSPNDGDMKQNHSWSLRAFLDPDDGKNRAAAKSPPAAPSASSTNVGSILPMLSPIHSPMPVSKIRSASEDKRTPTRRSRRTSARRSAEVESVPVPAPTPVAITKPSPRASSKLSTDSPFSSPAAHRRRKQRKKRGALNRATNRVFAEDSSEDEGNDAAGSNNEGSVSQRRRRVPSASVTPVVSVNRRPQTGSDDDDEEIQRNLVDRAEAPPFLPQKRCGREIAPRAGRMSSPWQQTYPRHQFSPSTQSEKVSSKKNDDDEDLMGTSTQSPHSARNRFKIGAKGTKKKPFSSSSSAESSDESPKNIDNAKMHIIARLFQRKTERADGRGTSEEAKEEVEDKRMSSRASSSRSPSKTIDKGRKRNSESMRKALDSDSDLDRVDAPPAMKKLSLPSPLSPLSPPSSSDSGSSSSSPTRISRKTKQQDEKPLQRPPKQQKVQQPQQSRAQVEQSKTLTKKISDRNCDEPGRAKTRRKMTLASMARRESDTSDEDELEDGEVSPSSPDEEDDVEEVKAPGSILRGSEESSDEKSKPRRTPTLSVEAKRKCEENNEEESGADRVKEASASPDPRKRRSTGVSSAPAPTNPGIPNGVVPDLRVSIPLSLLRSIPKPSPSLGVPLDLVQRLWISFDRRCVKLKADRVEPVMAPADSATDPDKLPPQAAVEADCCPRFRHHRHNHHHHRDRDRHHRRRRHKRRSSVSSSTSSDSTCKRHLKRKKHKRKRRHKRLKSADKFGSSDSDRNCSSNPDPKDGTIGGSGVDGGKKSGGAVSAHSTPRRDVEADSSTANVLLVNGVEGIMDADARTRYGSDMKDQVYFEQARMDVDSFHQSKPDSLQPQPNLTGYKVSARRDGLLGSVMDDDDPNGVRRLGPIPQQQQQQPQLPPYDSLHRAAAYGYLTPTQGSVGYHPMNLHLHGYVDGRYDLIKPEPGVASFSGGPHPGFFEMRRRQATRLSSMPDSELGGSFLEDAKRLKNKADGETDKNRQVMIYMEAVLKHMLAALSMEKNQTAERSSVRMYQDTLSLIESRPICRHLRSKLMHEGATGPSSVDAKLYILCLRSRSLLNLKLFKLFKVEARDSQPLADDHFNKSVKPESLASLSGASGGSPVSPSPSPASSVGSQSSGYASNGGGGGGMGTGASGALTPDRDSASAALLHPHHQQHHHLGPGQTRPAPVAMHLSVSVPLYVHVALSQLNTLHKYLTAAFALWDESDDLIEKTGSFGFFVELERKAGPLSLHSSMLELVSYVTNGLELANDLLHQQEEDLLRQPANFRG</sequence>
<dbReference type="InterPro" id="IPR036291">
    <property type="entry name" value="NAD(P)-bd_dom_sf"/>
</dbReference>
<dbReference type="Gene3D" id="1.10.1040.10">
    <property type="entry name" value="N-(1-d-carboxylethyl)-l-norvaline Dehydrogenase, domain 2"/>
    <property type="match status" value="1"/>
</dbReference>
<feature type="region of interest" description="Disordered" evidence="8">
    <location>
        <begin position="1655"/>
        <end position="1763"/>
    </location>
</feature>
<evidence type="ECO:0000256" key="8">
    <source>
        <dbReference type="SAM" id="MobiDB-lite"/>
    </source>
</evidence>
<feature type="compositionally biased region" description="Basic and acidic residues" evidence="8">
    <location>
        <begin position="1338"/>
        <end position="1364"/>
    </location>
</feature>
<dbReference type="InterPro" id="IPR051265">
    <property type="entry name" value="HIBADH-related_NP60_sf"/>
</dbReference>
<dbReference type="PANTHER" id="PTHR43580:SF2">
    <property type="entry name" value="CYTOKINE-LIKE NUCLEAR FACTOR N-PAC"/>
    <property type="match status" value="1"/>
</dbReference>
<dbReference type="GO" id="GO:0051287">
    <property type="term" value="F:NAD binding"/>
    <property type="evidence" value="ECO:0007669"/>
    <property type="project" value="InterPro"/>
</dbReference>
<feature type="compositionally biased region" description="Basic and acidic residues" evidence="8">
    <location>
        <begin position="1503"/>
        <end position="1512"/>
    </location>
</feature>
<dbReference type="Pfam" id="PF14833">
    <property type="entry name" value="NAD_binding_11"/>
    <property type="match status" value="1"/>
</dbReference>
<dbReference type="OrthoDB" id="21615at2759"/>
<comment type="similarity">
    <text evidence="2">Belongs to the HIBADH-related family. NP60 subfamily.</text>
</comment>
<feature type="compositionally biased region" description="Gly residues" evidence="8">
    <location>
        <begin position="2104"/>
        <end position="2116"/>
    </location>
</feature>
<dbReference type="PANTHER" id="PTHR43580">
    <property type="entry name" value="OXIDOREDUCTASE GLYR1-RELATED"/>
    <property type="match status" value="1"/>
</dbReference>
<reference evidence="10" key="1">
    <citation type="submission" date="2020-11" db="EMBL/GenBank/DDBJ databases">
        <authorList>
            <person name="Tran Van P."/>
        </authorList>
    </citation>
    <scope>NUCLEOTIDE SEQUENCE</scope>
</reference>
<dbReference type="InterPro" id="IPR013328">
    <property type="entry name" value="6PGD_dom2"/>
</dbReference>
<feature type="compositionally biased region" description="Low complexity" evidence="8">
    <location>
        <begin position="1679"/>
        <end position="1688"/>
    </location>
</feature>
<dbReference type="InterPro" id="IPR029154">
    <property type="entry name" value="HIBADH-like_NADP-bd"/>
</dbReference>
<feature type="region of interest" description="Disordered" evidence="8">
    <location>
        <begin position="110"/>
        <end position="174"/>
    </location>
</feature>
<dbReference type="GO" id="GO:0050661">
    <property type="term" value="F:NADP binding"/>
    <property type="evidence" value="ECO:0007669"/>
    <property type="project" value="InterPro"/>
</dbReference>
<evidence type="ECO:0000256" key="5">
    <source>
        <dbReference type="ARBA" id="ARBA00034140"/>
    </source>
</evidence>
<keyword evidence="3" id="KW-0158">Chromosome</keyword>
<feature type="compositionally biased region" description="Low complexity" evidence="8">
    <location>
        <begin position="2073"/>
        <end position="2103"/>
    </location>
</feature>
<feature type="compositionally biased region" description="Pro residues" evidence="8">
    <location>
        <begin position="721"/>
        <end position="730"/>
    </location>
</feature>
<keyword evidence="11" id="KW-1185">Reference proteome</keyword>
<dbReference type="GO" id="GO:0005634">
    <property type="term" value="C:nucleus"/>
    <property type="evidence" value="ECO:0007669"/>
    <property type="project" value="InterPro"/>
</dbReference>
<feature type="compositionally biased region" description="Polar residues" evidence="8">
    <location>
        <begin position="1214"/>
        <end position="1233"/>
    </location>
</feature>
<dbReference type="EMBL" id="CAJPEX010000123">
    <property type="protein sequence ID" value="CAG0913523.1"/>
    <property type="molecule type" value="Genomic_DNA"/>
</dbReference>
<dbReference type="InterPro" id="IPR043640">
    <property type="entry name" value="AF4/FMR2_CHD"/>
</dbReference>
<dbReference type="FunFam" id="3.40.50.720:FF:000058">
    <property type="entry name" value="Putative oxidoreductase GLYR1 homolog"/>
    <property type="match status" value="1"/>
</dbReference>
<proteinExistence type="inferred from homology"/>
<dbReference type="SUPFAM" id="SSF51735">
    <property type="entry name" value="NAD(P)-binding Rossmann-fold domains"/>
    <property type="match status" value="1"/>
</dbReference>
<feature type="compositionally biased region" description="Basic residues" evidence="8">
    <location>
        <begin position="1691"/>
        <end position="1708"/>
    </location>
</feature>
<feature type="compositionally biased region" description="Basic and acidic residues" evidence="8">
    <location>
        <begin position="1182"/>
        <end position="1191"/>
    </location>
</feature>
<feature type="compositionally biased region" description="Low complexity" evidence="8">
    <location>
        <begin position="1384"/>
        <end position="1396"/>
    </location>
</feature>
<feature type="compositionally biased region" description="Low complexity" evidence="8">
    <location>
        <begin position="1157"/>
        <end position="1167"/>
    </location>
</feature>
<feature type="compositionally biased region" description="Basic residues" evidence="8">
    <location>
        <begin position="1057"/>
        <end position="1066"/>
    </location>
</feature>
<dbReference type="Pfam" id="PF03446">
    <property type="entry name" value="NAD_binding_2"/>
    <property type="match status" value="1"/>
</dbReference>
<feature type="compositionally biased region" description="Basic and acidic residues" evidence="8">
    <location>
        <begin position="933"/>
        <end position="971"/>
    </location>
</feature>
<feature type="compositionally biased region" description="Basic and acidic residues" evidence="8">
    <location>
        <begin position="1439"/>
        <end position="1450"/>
    </location>
</feature>
<feature type="compositionally biased region" description="Basic residues" evidence="8">
    <location>
        <begin position="1655"/>
        <end position="1678"/>
    </location>
</feature>
<gene>
    <name evidence="10" type="ORF">NMOB1V02_LOCUS1262</name>
</gene>
<evidence type="ECO:0000313" key="10">
    <source>
        <dbReference type="EMBL" id="CAD7273371.1"/>
    </source>
</evidence>
<protein>
    <recommendedName>
        <fullName evidence="5">Cytokine-like nuclear factor N-PAC</fullName>
    </recommendedName>
    <alternativeName>
        <fullName evidence="4">Glyoxylate reductase 1 homolog</fullName>
    </alternativeName>
    <alternativeName>
        <fullName evidence="7">Nuclear protein NP60 homolog</fullName>
    </alternativeName>
    <alternativeName>
        <fullName evidence="6">Putative oxidoreductase GLYR1 homolog</fullName>
    </alternativeName>
</protein>
<evidence type="ECO:0000256" key="6">
    <source>
        <dbReference type="ARBA" id="ARBA00078412"/>
    </source>
</evidence>
<dbReference type="Pfam" id="PF00855">
    <property type="entry name" value="PWWP"/>
    <property type="match status" value="1"/>
</dbReference>
<dbReference type="CDD" id="cd05836">
    <property type="entry name" value="PWWP_GLYR1"/>
    <property type="match status" value="1"/>
</dbReference>
<dbReference type="InterPro" id="IPR000313">
    <property type="entry name" value="PWWP_dom"/>
</dbReference>
<dbReference type="GO" id="GO:0140673">
    <property type="term" value="P:transcription elongation-coupled chromatin remodeling"/>
    <property type="evidence" value="ECO:0007669"/>
    <property type="project" value="TreeGrafter"/>
</dbReference>
<feature type="compositionally biased region" description="Basic residues" evidence="8">
    <location>
        <begin position="1256"/>
        <end position="1271"/>
    </location>
</feature>
<feature type="compositionally biased region" description="Polar residues" evidence="8">
    <location>
        <begin position="115"/>
        <end position="124"/>
    </location>
</feature>
<dbReference type="InterPro" id="IPR008927">
    <property type="entry name" value="6-PGluconate_DH-like_C_sf"/>
</dbReference>
<dbReference type="SUPFAM" id="SSF48179">
    <property type="entry name" value="6-phosphogluconate dehydrogenase C-terminal domain-like"/>
    <property type="match status" value="1"/>
</dbReference>
<evidence type="ECO:0000256" key="2">
    <source>
        <dbReference type="ARBA" id="ARBA00007598"/>
    </source>
</evidence>
<organism evidence="10">
    <name type="scientific">Notodromas monacha</name>
    <dbReference type="NCBI Taxonomy" id="399045"/>
    <lineage>
        <taxon>Eukaryota</taxon>
        <taxon>Metazoa</taxon>
        <taxon>Ecdysozoa</taxon>
        <taxon>Arthropoda</taxon>
        <taxon>Crustacea</taxon>
        <taxon>Oligostraca</taxon>
        <taxon>Ostracoda</taxon>
        <taxon>Podocopa</taxon>
        <taxon>Podocopida</taxon>
        <taxon>Cypridocopina</taxon>
        <taxon>Cypridoidea</taxon>
        <taxon>Cyprididae</taxon>
        <taxon>Notodromas</taxon>
    </lineage>
</organism>
<feature type="region of interest" description="Disordered" evidence="8">
    <location>
        <begin position="2073"/>
        <end position="2124"/>
    </location>
</feature>
<feature type="compositionally biased region" description="Polar residues" evidence="8">
    <location>
        <begin position="1141"/>
        <end position="1150"/>
    </location>
</feature>
<feature type="domain" description="PWWP" evidence="9">
    <location>
        <begin position="7"/>
        <end position="69"/>
    </location>
</feature>
<evidence type="ECO:0000313" key="11">
    <source>
        <dbReference type="Proteomes" id="UP000678499"/>
    </source>
</evidence>
<comment type="subcellular location">
    <subcellularLocation>
        <location evidence="1">Chromosome</location>
    </subcellularLocation>
</comment>
<dbReference type="GO" id="GO:0003677">
    <property type="term" value="F:DNA binding"/>
    <property type="evidence" value="ECO:0007669"/>
    <property type="project" value="TreeGrafter"/>
</dbReference>
<feature type="compositionally biased region" description="Low complexity" evidence="8">
    <location>
        <begin position="1414"/>
        <end position="1433"/>
    </location>
</feature>
<feature type="compositionally biased region" description="Low complexity" evidence="8">
    <location>
        <begin position="731"/>
        <end position="747"/>
    </location>
</feature>
<feature type="compositionally biased region" description="Polar residues" evidence="8">
    <location>
        <begin position="1091"/>
        <end position="1103"/>
    </location>
</feature>
<feature type="compositionally biased region" description="Low complexity" evidence="8">
    <location>
        <begin position="1013"/>
        <end position="1025"/>
    </location>
</feature>
<evidence type="ECO:0000259" key="9">
    <source>
        <dbReference type="PROSITE" id="PS50812"/>
    </source>
</evidence>
<dbReference type="Pfam" id="PF18876">
    <property type="entry name" value="AFF4_CHD"/>
    <property type="match status" value="2"/>
</dbReference>
<feature type="region of interest" description="Disordered" evidence="8">
    <location>
        <begin position="1833"/>
        <end position="1861"/>
    </location>
</feature>
<dbReference type="SMART" id="SM00293">
    <property type="entry name" value="PWWP"/>
    <property type="match status" value="1"/>
</dbReference>
<feature type="compositionally biased region" description="Basic and acidic residues" evidence="8">
    <location>
        <begin position="1283"/>
        <end position="1292"/>
    </location>
</feature>
<feature type="region of interest" description="Disordered" evidence="8">
    <location>
        <begin position="677"/>
        <end position="791"/>
    </location>
</feature>
<feature type="compositionally biased region" description="Basic residues" evidence="8">
    <location>
        <begin position="1107"/>
        <end position="1119"/>
    </location>
</feature>
<feature type="compositionally biased region" description="Basic and acidic residues" evidence="8">
    <location>
        <begin position="1302"/>
        <end position="1325"/>
    </location>
</feature>
<accession>A0A7R9BF54</accession>
<dbReference type="InterPro" id="IPR006115">
    <property type="entry name" value="6PGDH_NADP-bd"/>
</dbReference>
<feature type="region of interest" description="Disordered" evidence="8">
    <location>
        <begin position="889"/>
        <end position="1575"/>
    </location>
</feature>
<dbReference type="EMBL" id="OA882160">
    <property type="protein sequence ID" value="CAD7273371.1"/>
    <property type="molecule type" value="Genomic_DNA"/>
</dbReference>
<evidence type="ECO:0000256" key="7">
    <source>
        <dbReference type="ARBA" id="ARBA00082969"/>
    </source>
</evidence>